<dbReference type="InterPro" id="IPR036249">
    <property type="entry name" value="Thioredoxin-like_sf"/>
</dbReference>
<dbReference type="InterPro" id="IPR001853">
    <property type="entry name" value="DSBA-like_thioredoxin_dom"/>
</dbReference>
<dbReference type="AlphaFoldDB" id="A0A1V9FQX6"/>
<name>A0A1V9FQX6_9BACT</name>
<dbReference type="Proteomes" id="UP000192796">
    <property type="component" value="Unassembled WGS sequence"/>
</dbReference>
<dbReference type="GO" id="GO:0016491">
    <property type="term" value="F:oxidoreductase activity"/>
    <property type="evidence" value="ECO:0007669"/>
    <property type="project" value="InterPro"/>
</dbReference>
<dbReference type="Pfam" id="PF01323">
    <property type="entry name" value="DSBA"/>
    <property type="match status" value="1"/>
</dbReference>
<sequence length="237" mass="26544">MKIEIWSDVMCPFCYIGKRNFEAALAQFPDRENIEVEWKSFLLDPTIPELPQHQENIYQFVAARKGISYERSVGMHQQVVRMAKDAGLEYHFDKVLVTNSLKAHRLIQIAKTKGLGENAEECLFYAYFTDGRNLSDDAVLTELGNDIGLTNAEVKEALTNPVFQHKVEADGAEAYRLGAKGVPFFVLDRKYAIAGAQSGSEILKVLETAYAQWKKDNSGLFQVAQGTTCTPGNECTH</sequence>
<evidence type="ECO:0000313" key="2">
    <source>
        <dbReference type="EMBL" id="OQP60740.1"/>
    </source>
</evidence>
<accession>A0A1V9FQX6</accession>
<keyword evidence="3" id="KW-1185">Reference proteome</keyword>
<dbReference type="CDD" id="cd03024">
    <property type="entry name" value="DsbA_FrnE"/>
    <property type="match status" value="1"/>
</dbReference>
<dbReference type="Gene3D" id="3.40.30.10">
    <property type="entry name" value="Glutaredoxin"/>
    <property type="match status" value="1"/>
</dbReference>
<dbReference type="PANTHER" id="PTHR13887:SF41">
    <property type="entry name" value="THIOREDOXIN SUPERFAMILY PROTEIN"/>
    <property type="match status" value="1"/>
</dbReference>
<proteinExistence type="predicted"/>
<dbReference type="STRING" id="1703345.A3860_32575"/>
<feature type="domain" description="DSBA-like thioredoxin" evidence="1">
    <location>
        <begin position="3"/>
        <end position="200"/>
    </location>
</feature>
<dbReference type="EMBL" id="LVYD01000059">
    <property type="protein sequence ID" value="OQP60740.1"/>
    <property type="molecule type" value="Genomic_DNA"/>
</dbReference>
<evidence type="ECO:0000259" key="1">
    <source>
        <dbReference type="Pfam" id="PF01323"/>
    </source>
</evidence>
<dbReference type="SUPFAM" id="SSF52833">
    <property type="entry name" value="Thioredoxin-like"/>
    <property type="match status" value="1"/>
</dbReference>
<protein>
    <submittedName>
        <fullName evidence="2">Disulfide bond formation protein DsbA</fullName>
    </submittedName>
</protein>
<evidence type="ECO:0000313" key="3">
    <source>
        <dbReference type="Proteomes" id="UP000192796"/>
    </source>
</evidence>
<comment type="caution">
    <text evidence="2">The sequence shown here is derived from an EMBL/GenBank/DDBJ whole genome shotgun (WGS) entry which is preliminary data.</text>
</comment>
<gene>
    <name evidence="2" type="ORF">A3860_32575</name>
</gene>
<dbReference type="OrthoDB" id="9799122at2"/>
<organism evidence="2 3">
    <name type="scientific">Niastella vici</name>
    <dbReference type="NCBI Taxonomy" id="1703345"/>
    <lineage>
        <taxon>Bacteria</taxon>
        <taxon>Pseudomonadati</taxon>
        <taxon>Bacteroidota</taxon>
        <taxon>Chitinophagia</taxon>
        <taxon>Chitinophagales</taxon>
        <taxon>Chitinophagaceae</taxon>
        <taxon>Niastella</taxon>
    </lineage>
</organism>
<reference evidence="2 3" key="1">
    <citation type="submission" date="2016-03" db="EMBL/GenBank/DDBJ databases">
        <title>Niastella vici sp. nov., isolated from farmland soil.</title>
        <authorList>
            <person name="Chen L."/>
            <person name="Wang D."/>
            <person name="Yang S."/>
            <person name="Wang G."/>
        </authorList>
    </citation>
    <scope>NUCLEOTIDE SEQUENCE [LARGE SCALE GENOMIC DNA]</scope>
    <source>
        <strain evidence="2 3">DJ57</strain>
    </source>
</reference>
<dbReference type="PANTHER" id="PTHR13887">
    <property type="entry name" value="GLUTATHIONE S-TRANSFERASE KAPPA"/>
    <property type="match status" value="1"/>
</dbReference>